<comment type="subcellular location">
    <subcellularLocation>
        <location evidence="2">Cytoplasm</location>
    </subcellularLocation>
    <subcellularLocation>
        <location evidence="1 9">Nucleus</location>
    </subcellularLocation>
</comment>
<dbReference type="InterPro" id="IPR036390">
    <property type="entry name" value="WH_DNA-bd_sf"/>
</dbReference>
<keyword evidence="8 9" id="KW-0539">Nucleus</keyword>
<feature type="region of interest" description="Disordered" evidence="10">
    <location>
        <begin position="178"/>
        <end position="203"/>
    </location>
</feature>
<evidence type="ECO:0000256" key="2">
    <source>
        <dbReference type="ARBA" id="ARBA00004496"/>
    </source>
</evidence>
<dbReference type="GO" id="GO:0005737">
    <property type="term" value="C:cytoplasm"/>
    <property type="evidence" value="ECO:0007669"/>
    <property type="project" value="UniProtKB-SubCell"/>
</dbReference>
<evidence type="ECO:0000313" key="14">
    <source>
        <dbReference type="WBParaSite" id="ECPE_0001085501-mRNA-1"/>
    </source>
</evidence>
<evidence type="ECO:0000256" key="10">
    <source>
        <dbReference type="SAM" id="MobiDB-lite"/>
    </source>
</evidence>
<evidence type="ECO:0000256" key="8">
    <source>
        <dbReference type="ARBA" id="ARBA00023242"/>
    </source>
</evidence>
<dbReference type="OrthoDB" id="5954824at2759"/>
<keyword evidence="13" id="KW-1185">Reference proteome</keyword>
<evidence type="ECO:0000259" key="11">
    <source>
        <dbReference type="PROSITE" id="PS50039"/>
    </source>
</evidence>
<evidence type="ECO:0000313" key="13">
    <source>
        <dbReference type="Proteomes" id="UP000272942"/>
    </source>
</evidence>
<evidence type="ECO:0000256" key="1">
    <source>
        <dbReference type="ARBA" id="ARBA00004123"/>
    </source>
</evidence>
<keyword evidence="6 9" id="KW-0238">DNA-binding</keyword>
<dbReference type="InterPro" id="IPR001766">
    <property type="entry name" value="Fork_head_dom"/>
</dbReference>
<dbReference type="AlphaFoldDB" id="A0A183AV37"/>
<feature type="region of interest" description="Disordered" evidence="10">
    <location>
        <begin position="1"/>
        <end position="68"/>
    </location>
</feature>
<evidence type="ECO:0000256" key="9">
    <source>
        <dbReference type="PROSITE-ProRule" id="PRU00089"/>
    </source>
</evidence>
<reference evidence="12 13" key="2">
    <citation type="submission" date="2018-11" db="EMBL/GenBank/DDBJ databases">
        <authorList>
            <consortium name="Pathogen Informatics"/>
        </authorList>
    </citation>
    <scope>NUCLEOTIDE SEQUENCE [LARGE SCALE GENOMIC DNA]</scope>
    <source>
        <strain evidence="12 13">Egypt</strain>
    </source>
</reference>
<keyword evidence="4" id="KW-0963">Cytoplasm</keyword>
<organism evidence="14">
    <name type="scientific">Echinostoma caproni</name>
    <dbReference type="NCBI Taxonomy" id="27848"/>
    <lineage>
        <taxon>Eukaryota</taxon>
        <taxon>Metazoa</taxon>
        <taxon>Spiralia</taxon>
        <taxon>Lophotrochozoa</taxon>
        <taxon>Platyhelminthes</taxon>
        <taxon>Trematoda</taxon>
        <taxon>Digenea</taxon>
        <taxon>Plagiorchiida</taxon>
        <taxon>Echinostomata</taxon>
        <taxon>Echinostomatoidea</taxon>
        <taxon>Echinostomatidae</taxon>
        <taxon>Echinostoma</taxon>
    </lineage>
</organism>
<feature type="DNA-binding region" description="Fork-head" evidence="9">
    <location>
        <begin position="208"/>
        <end position="257"/>
    </location>
</feature>
<feature type="compositionally biased region" description="Low complexity" evidence="10">
    <location>
        <begin position="179"/>
        <end position="196"/>
    </location>
</feature>
<keyword evidence="7" id="KW-0804">Transcription</keyword>
<evidence type="ECO:0000256" key="7">
    <source>
        <dbReference type="ARBA" id="ARBA00023163"/>
    </source>
</evidence>
<evidence type="ECO:0000313" key="12">
    <source>
        <dbReference type="EMBL" id="VDP87674.1"/>
    </source>
</evidence>
<keyword evidence="3" id="KW-0217">Developmental protein</keyword>
<dbReference type="SMART" id="SM00339">
    <property type="entry name" value="FH"/>
    <property type="match status" value="1"/>
</dbReference>
<keyword evidence="5" id="KW-0805">Transcription regulation</keyword>
<dbReference type="PANTHER" id="PTHR45767">
    <property type="entry name" value="FORKHEAD BOX PROTEIN O"/>
    <property type="match status" value="1"/>
</dbReference>
<dbReference type="Pfam" id="PF00250">
    <property type="entry name" value="Forkhead"/>
    <property type="match status" value="1"/>
</dbReference>
<dbReference type="PROSITE" id="PS50039">
    <property type="entry name" value="FORK_HEAD_3"/>
    <property type="match status" value="1"/>
</dbReference>
<feature type="domain" description="Fork-head" evidence="11">
    <location>
        <begin position="208"/>
        <end position="257"/>
    </location>
</feature>
<protein>
    <submittedName>
        <fullName evidence="14">Fork-head domain-containing protein</fullName>
    </submittedName>
</protein>
<sequence>MASSGRTYLERPVPSTSPSCGTKLSPPAPQTQVSLQSPKMSPDSTLTHYHPPSNTTPSSATPVSHFSSGSSAVGQCASSCASSSSSLGDGFLRSALTSAVNTDNLNNSCLKLSNLNESHTVGSSTGNGLSVLGSMSSAAKVDANSAAMMAMMMRPRAMTAASNPTRSMTPTKNTSIAMASSAPVSAPTPSSTTPVKKSSRRNPWGSETYSDLISIAIHSYPDQQATLQQIYDFIISNYEYFRERSDPTSSAGWKVSLLSTVLLQFRLFVHTKL</sequence>
<dbReference type="SUPFAM" id="SSF46785">
    <property type="entry name" value="Winged helix' DNA-binding domain"/>
    <property type="match status" value="1"/>
</dbReference>
<dbReference type="GO" id="GO:0000978">
    <property type="term" value="F:RNA polymerase II cis-regulatory region sequence-specific DNA binding"/>
    <property type="evidence" value="ECO:0007669"/>
    <property type="project" value="TreeGrafter"/>
</dbReference>
<proteinExistence type="predicted"/>
<dbReference type="PANTHER" id="PTHR45767:SF2">
    <property type="entry name" value="FORKHEAD BOX PROTEIN O"/>
    <property type="match status" value="1"/>
</dbReference>
<evidence type="ECO:0000256" key="3">
    <source>
        <dbReference type="ARBA" id="ARBA00022473"/>
    </source>
</evidence>
<gene>
    <name evidence="12" type="ORF">ECPE_LOCUS10822</name>
</gene>
<dbReference type="Gene3D" id="1.10.10.10">
    <property type="entry name" value="Winged helix-like DNA-binding domain superfamily/Winged helix DNA-binding domain"/>
    <property type="match status" value="1"/>
</dbReference>
<dbReference type="WBParaSite" id="ECPE_0001085501-mRNA-1">
    <property type="protein sequence ID" value="ECPE_0001085501-mRNA-1"/>
    <property type="gene ID" value="ECPE_0001085501"/>
</dbReference>
<dbReference type="EMBL" id="UZAN01049750">
    <property type="protein sequence ID" value="VDP87674.1"/>
    <property type="molecule type" value="Genomic_DNA"/>
</dbReference>
<dbReference type="GO" id="GO:0005634">
    <property type="term" value="C:nucleus"/>
    <property type="evidence" value="ECO:0007669"/>
    <property type="project" value="UniProtKB-SubCell"/>
</dbReference>
<name>A0A183AV37_9TREM</name>
<dbReference type="InterPro" id="IPR036388">
    <property type="entry name" value="WH-like_DNA-bd_sf"/>
</dbReference>
<reference evidence="14" key="1">
    <citation type="submission" date="2016-06" db="UniProtKB">
        <authorList>
            <consortium name="WormBaseParasite"/>
        </authorList>
    </citation>
    <scope>IDENTIFICATION</scope>
</reference>
<feature type="compositionally biased region" description="Polar residues" evidence="10">
    <location>
        <begin position="30"/>
        <end position="47"/>
    </location>
</feature>
<feature type="compositionally biased region" description="Low complexity" evidence="10">
    <location>
        <begin position="51"/>
        <end position="68"/>
    </location>
</feature>
<evidence type="ECO:0000256" key="5">
    <source>
        <dbReference type="ARBA" id="ARBA00023015"/>
    </source>
</evidence>
<dbReference type="GO" id="GO:0000981">
    <property type="term" value="F:DNA-binding transcription factor activity, RNA polymerase II-specific"/>
    <property type="evidence" value="ECO:0007669"/>
    <property type="project" value="TreeGrafter"/>
</dbReference>
<accession>A0A183AV37</accession>
<evidence type="ECO:0000256" key="4">
    <source>
        <dbReference type="ARBA" id="ARBA00022490"/>
    </source>
</evidence>
<evidence type="ECO:0000256" key="6">
    <source>
        <dbReference type="ARBA" id="ARBA00023125"/>
    </source>
</evidence>
<dbReference type="Proteomes" id="UP000272942">
    <property type="component" value="Unassembled WGS sequence"/>
</dbReference>